<protein>
    <submittedName>
        <fullName evidence="2">Uncharacterized protein</fullName>
    </submittedName>
</protein>
<keyword evidence="1" id="KW-0472">Membrane</keyword>
<keyword evidence="1" id="KW-0812">Transmembrane</keyword>
<sequence>MDPIGVASSVVSLITTAVLFRNYVKGREGLLDRQKWKNSIRLGPSEKRFNGACDIAVGGESRWQYLWDDEVEAVPQGETRHHLPPQTNQSIRLEVIEEGSDGPQDTFPVATGFMQLSKQWQRAYSDASYHITTYETAWPVKVTRFIKVWEEDQKKCVLITCDTYARKQPSDGFSDFYAAKQIRIQIKLLDASYITVRSKDNWKQLFLLQFHHACLKLFIAFLNALESDEIDHADDATTDPSLAELRQWNLKTITKRSYEYRDLAEMGRKLISTTESLIDVVRSTPPVVDSSTHANKLMAIDMELRGYCREANEQLQKFSDRLDHDLKYLELARNINQTRGVQQLTLLATIFLPLSLAAGVLSMQTRFKDLGTLLYDFFGVVVLLAAIVLIIMILLSLMTVLNELDTTTIMELLESLAGPFMHTILCGGHRPQRPLNPEDRPNIPIPANDLDAIVTELSHRGDFTHAEWGKCLAKLEDLKAEHPEPDLFAVLDAMELAFRELVVDLKTISDLKQDAEQDSSVLLYPELDIGEAKNILFGEAADKDGHPIEKYIGIVKLHTLALPQLGTFLAMQNNGAITIAMIFQILKLHGIVENKGEGEWLRPLKETLGNSLYEQIMEAHKG</sequence>
<dbReference type="Gene3D" id="1.20.58.340">
    <property type="entry name" value="Magnesium transport protein CorA, transmembrane region"/>
    <property type="match status" value="1"/>
</dbReference>
<dbReference type="GeneID" id="70230707"/>
<dbReference type="Proteomes" id="UP000720189">
    <property type="component" value="Unassembled WGS sequence"/>
</dbReference>
<feature type="transmembrane region" description="Helical" evidence="1">
    <location>
        <begin position="377"/>
        <end position="401"/>
    </location>
</feature>
<feature type="transmembrane region" description="Helical" evidence="1">
    <location>
        <begin position="6"/>
        <end position="24"/>
    </location>
</feature>
<proteinExistence type="predicted"/>
<organism evidence="2 3">
    <name type="scientific">Fusarium redolens</name>
    <dbReference type="NCBI Taxonomy" id="48865"/>
    <lineage>
        <taxon>Eukaryota</taxon>
        <taxon>Fungi</taxon>
        <taxon>Dikarya</taxon>
        <taxon>Ascomycota</taxon>
        <taxon>Pezizomycotina</taxon>
        <taxon>Sordariomycetes</taxon>
        <taxon>Hypocreomycetidae</taxon>
        <taxon>Hypocreales</taxon>
        <taxon>Nectriaceae</taxon>
        <taxon>Fusarium</taxon>
        <taxon>Fusarium redolens species complex</taxon>
    </lineage>
</organism>
<accession>A0A9P9GAH5</accession>
<evidence type="ECO:0000256" key="1">
    <source>
        <dbReference type="SAM" id="Phobius"/>
    </source>
</evidence>
<dbReference type="OrthoDB" id="3231000at2759"/>
<keyword evidence="3" id="KW-1185">Reference proteome</keyword>
<keyword evidence="1" id="KW-1133">Transmembrane helix</keyword>
<reference evidence="2" key="1">
    <citation type="journal article" date="2021" name="Nat. Commun.">
        <title>Genetic determinants of endophytism in the Arabidopsis root mycobiome.</title>
        <authorList>
            <person name="Mesny F."/>
            <person name="Miyauchi S."/>
            <person name="Thiergart T."/>
            <person name="Pickel B."/>
            <person name="Atanasova L."/>
            <person name="Karlsson M."/>
            <person name="Huettel B."/>
            <person name="Barry K.W."/>
            <person name="Haridas S."/>
            <person name="Chen C."/>
            <person name="Bauer D."/>
            <person name="Andreopoulos W."/>
            <person name="Pangilinan J."/>
            <person name="LaButti K."/>
            <person name="Riley R."/>
            <person name="Lipzen A."/>
            <person name="Clum A."/>
            <person name="Drula E."/>
            <person name="Henrissat B."/>
            <person name="Kohler A."/>
            <person name="Grigoriev I.V."/>
            <person name="Martin F.M."/>
            <person name="Hacquard S."/>
        </authorList>
    </citation>
    <scope>NUCLEOTIDE SEQUENCE</scope>
    <source>
        <strain evidence="2">MPI-CAGE-AT-0023</strain>
    </source>
</reference>
<evidence type="ECO:0000313" key="3">
    <source>
        <dbReference type="Proteomes" id="UP000720189"/>
    </source>
</evidence>
<feature type="transmembrane region" description="Helical" evidence="1">
    <location>
        <begin position="344"/>
        <end position="365"/>
    </location>
</feature>
<dbReference type="AlphaFoldDB" id="A0A9P9GAH5"/>
<dbReference type="RefSeq" id="XP_046044790.1">
    <property type="nucleotide sequence ID" value="XM_046200753.1"/>
</dbReference>
<dbReference type="EMBL" id="JAGMUX010000017">
    <property type="protein sequence ID" value="KAH7235025.1"/>
    <property type="molecule type" value="Genomic_DNA"/>
</dbReference>
<name>A0A9P9GAH5_FUSRE</name>
<evidence type="ECO:0000313" key="2">
    <source>
        <dbReference type="EMBL" id="KAH7235025.1"/>
    </source>
</evidence>
<comment type="caution">
    <text evidence="2">The sequence shown here is derived from an EMBL/GenBank/DDBJ whole genome shotgun (WGS) entry which is preliminary data.</text>
</comment>
<dbReference type="GO" id="GO:0016020">
    <property type="term" value="C:membrane"/>
    <property type="evidence" value="ECO:0007669"/>
    <property type="project" value="InterPro"/>
</dbReference>
<gene>
    <name evidence="2" type="ORF">BKA55DRAFT_708962</name>
</gene>
<dbReference type="GO" id="GO:0046873">
    <property type="term" value="F:metal ion transmembrane transporter activity"/>
    <property type="evidence" value="ECO:0007669"/>
    <property type="project" value="InterPro"/>
</dbReference>